<gene>
    <name evidence="2" type="ORF">E2C01_033387</name>
</gene>
<keyword evidence="1" id="KW-1133">Transmembrane helix</keyword>
<evidence type="ECO:0000313" key="3">
    <source>
        <dbReference type="Proteomes" id="UP000324222"/>
    </source>
</evidence>
<reference evidence="2 3" key="1">
    <citation type="submission" date="2019-05" db="EMBL/GenBank/DDBJ databases">
        <title>Another draft genome of Portunus trituberculatus and its Hox gene families provides insights of decapod evolution.</title>
        <authorList>
            <person name="Jeong J.-H."/>
            <person name="Song I."/>
            <person name="Kim S."/>
            <person name="Choi T."/>
            <person name="Kim D."/>
            <person name="Ryu S."/>
            <person name="Kim W."/>
        </authorList>
    </citation>
    <scope>NUCLEOTIDE SEQUENCE [LARGE SCALE GENOMIC DNA]</scope>
    <source>
        <tissue evidence="2">Muscle</tissue>
    </source>
</reference>
<evidence type="ECO:0000313" key="2">
    <source>
        <dbReference type="EMBL" id="MPC39838.1"/>
    </source>
</evidence>
<keyword evidence="1" id="KW-0472">Membrane</keyword>
<protein>
    <submittedName>
        <fullName evidence="2">Uncharacterized protein</fullName>
    </submittedName>
</protein>
<sequence>MLNCFRGTSTTSTTINSSTSTSIQTCDNNMNVTAQATLLVLILNTLSSVFTFVSSISRMLTKSFLQDSFSSAVVKVHWSKL</sequence>
<dbReference type="Proteomes" id="UP000324222">
    <property type="component" value="Unassembled WGS sequence"/>
</dbReference>
<evidence type="ECO:0000256" key="1">
    <source>
        <dbReference type="SAM" id="Phobius"/>
    </source>
</evidence>
<keyword evidence="3" id="KW-1185">Reference proteome</keyword>
<feature type="transmembrane region" description="Helical" evidence="1">
    <location>
        <begin position="36"/>
        <end position="56"/>
    </location>
</feature>
<name>A0A5B7F3X6_PORTR</name>
<keyword evidence="1" id="KW-0812">Transmembrane</keyword>
<accession>A0A5B7F3X6</accession>
<proteinExistence type="predicted"/>
<comment type="caution">
    <text evidence="2">The sequence shown here is derived from an EMBL/GenBank/DDBJ whole genome shotgun (WGS) entry which is preliminary data.</text>
</comment>
<dbReference type="AlphaFoldDB" id="A0A5B7F3X6"/>
<dbReference type="EMBL" id="VSRR010004492">
    <property type="protein sequence ID" value="MPC39838.1"/>
    <property type="molecule type" value="Genomic_DNA"/>
</dbReference>
<organism evidence="2 3">
    <name type="scientific">Portunus trituberculatus</name>
    <name type="common">Swimming crab</name>
    <name type="synonym">Neptunus trituberculatus</name>
    <dbReference type="NCBI Taxonomy" id="210409"/>
    <lineage>
        <taxon>Eukaryota</taxon>
        <taxon>Metazoa</taxon>
        <taxon>Ecdysozoa</taxon>
        <taxon>Arthropoda</taxon>
        <taxon>Crustacea</taxon>
        <taxon>Multicrustacea</taxon>
        <taxon>Malacostraca</taxon>
        <taxon>Eumalacostraca</taxon>
        <taxon>Eucarida</taxon>
        <taxon>Decapoda</taxon>
        <taxon>Pleocyemata</taxon>
        <taxon>Brachyura</taxon>
        <taxon>Eubrachyura</taxon>
        <taxon>Portunoidea</taxon>
        <taxon>Portunidae</taxon>
        <taxon>Portuninae</taxon>
        <taxon>Portunus</taxon>
    </lineage>
</organism>